<evidence type="ECO:0000313" key="2">
    <source>
        <dbReference type="EMBL" id="QOY60178.1"/>
    </source>
</evidence>
<feature type="transmembrane region" description="Helical" evidence="1">
    <location>
        <begin position="89"/>
        <end position="109"/>
    </location>
</feature>
<dbReference type="EMBL" id="CP063767">
    <property type="protein sequence ID" value="QOY60178.1"/>
    <property type="molecule type" value="Genomic_DNA"/>
</dbReference>
<keyword evidence="1" id="KW-0812">Transmembrane</keyword>
<name>A0A7S7M7Q2_9ACTN</name>
<sequence>MPMKNSTKLVKVLLTNILIAISVSVVASYLGVSSAGLPSKAFVPALLFTTLMNIGLSYVISFFVGWFIPSERLGFSFARACGSKPSDGLKFGLLLNLVVNTIYVVVNVLT</sequence>
<evidence type="ECO:0000256" key="1">
    <source>
        <dbReference type="SAM" id="Phobius"/>
    </source>
</evidence>
<keyword evidence="1" id="KW-0472">Membrane</keyword>
<accession>A0A7S7M7Q2</accession>
<reference evidence="2 3" key="1">
    <citation type="submission" date="2020-10" db="EMBL/GenBank/DDBJ databases">
        <title>Olsenella immobilis sp.nov., isolated from the mud in a fermentation cellar used for the production of Chinese strong-flavoured liquor.</title>
        <authorList>
            <person name="Lu L."/>
        </authorList>
    </citation>
    <scope>NUCLEOTIDE SEQUENCE [LARGE SCALE GENOMIC DNA]</scope>
    <source>
        <strain evidence="2 3">LZLJ-2</strain>
    </source>
</reference>
<feature type="transmembrane region" description="Helical" evidence="1">
    <location>
        <begin position="12"/>
        <end position="30"/>
    </location>
</feature>
<feature type="transmembrane region" description="Helical" evidence="1">
    <location>
        <begin position="42"/>
        <end position="68"/>
    </location>
</feature>
<dbReference type="KEGG" id="tio:INP52_07085"/>
<gene>
    <name evidence="2" type="ORF">INP52_07085</name>
</gene>
<protein>
    <submittedName>
        <fullName evidence="2">Uncharacterized protein</fullName>
    </submittedName>
</protein>
<organism evidence="2 3">
    <name type="scientific">Thermophilibacter immobilis</name>
    <dbReference type="NCBI Taxonomy" id="2779519"/>
    <lineage>
        <taxon>Bacteria</taxon>
        <taxon>Bacillati</taxon>
        <taxon>Actinomycetota</taxon>
        <taxon>Coriobacteriia</taxon>
        <taxon>Coriobacteriales</taxon>
        <taxon>Atopobiaceae</taxon>
        <taxon>Thermophilibacter</taxon>
    </lineage>
</organism>
<keyword evidence="1" id="KW-1133">Transmembrane helix</keyword>
<dbReference type="Proteomes" id="UP000593735">
    <property type="component" value="Chromosome"/>
</dbReference>
<dbReference type="RefSeq" id="WP_194370352.1">
    <property type="nucleotide sequence ID" value="NZ_CP063767.1"/>
</dbReference>
<proteinExistence type="predicted"/>
<evidence type="ECO:0000313" key="3">
    <source>
        <dbReference type="Proteomes" id="UP000593735"/>
    </source>
</evidence>
<keyword evidence="3" id="KW-1185">Reference proteome</keyword>
<dbReference type="AlphaFoldDB" id="A0A7S7M7Q2"/>